<evidence type="ECO:0000256" key="1">
    <source>
        <dbReference type="SAM" id="MobiDB-lite"/>
    </source>
</evidence>
<evidence type="ECO:0000313" key="3">
    <source>
        <dbReference type="Proteomes" id="UP000507470"/>
    </source>
</evidence>
<sequence length="162" mass="18472">MASTNEISDNDQLTNSETKDSKSEEPQKTNELDGIVQNQNKNENSKLDEIENNSNIPTDGNTNKKEPSIIIEVRVPQSANASSENNKETSDLVQITNGTETDTEKSERLLKTEKLTDENDMDEYDPDLYITDEERKAFEYMLDQRRRRSQNNVKLSKTGLNP</sequence>
<feature type="compositionally biased region" description="Basic and acidic residues" evidence="1">
    <location>
        <begin position="102"/>
        <end position="117"/>
    </location>
</feature>
<feature type="region of interest" description="Disordered" evidence="1">
    <location>
        <begin position="1"/>
        <end position="127"/>
    </location>
</feature>
<feature type="compositionally biased region" description="Polar residues" evidence="1">
    <location>
        <begin position="1"/>
        <end position="16"/>
    </location>
</feature>
<keyword evidence="3" id="KW-1185">Reference proteome</keyword>
<dbReference type="EMBL" id="CACVKT020004409">
    <property type="protein sequence ID" value="CAC5389945.1"/>
    <property type="molecule type" value="Genomic_DNA"/>
</dbReference>
<name>A0A6J8C0T0_MYTCO</name>
<feature type="compositionally biased region" description="Polar residues" evidence="1">
    <location>
        <begin position="91"/>
        <end position="100"/>
    </location>
</feature>
<reference evidence="2 3" key="1">
    <citation type="submission" date="2020-06" db="EMBL/GenBank/DDBJ databases">
        <authorList>
            <person name="Li R."/>
            <person name="Bekaert M."/>
        </authorList>
    </citation>
    <scope>NUCLEOTIDE SEQUENCE [LARGE SCALE GENOMIC DNA]</scope>
    <source>
        <strain evidence="3">wild</strain>
    </source>
</reference>
<organism evidence="2 3">
    <name type="scientific">Mytilus coruscus</name>
    <name type="common">Sea mussel</name>
    <dbReference type="NCBI Taxonomy" id="42192"/>
    <lineage>
        <taxon>Eukaryota</taxon>
        <taxon>Metazoa</taxon>
        <taxon>Spiralia</taxon>
        <taxon>Lophotrochozoa</taxon>
        <taxon>Mollusca</taxon>
        <taxon>Bivalvia</taxon>
        <taxon>Autobranchia</taxon>
        <taxon>Pteriomorphia</taxon>
        <taxon>Mytilida</taxon>
        <taxon>Mytiloidea</taxon>
        <taxon>Mytilidae</taxon>
        <taxon>Mytilinae</taxon>
        <taxon>Mytilus</taxon>
    </lineage>
</organism>
<dbReference type="AlphaFoldDB" id="A0A6J8C0T0"/>
<feature type="region of interest" description="Disordered" evidence="1">
    <location>
        <begin position="143"/>
        <end position="162"/>
    </location>
</feature>
<accession>A0A6J8C0T0</accession>
<dbReference type="OrthoDB" id="6144900at2759"/>
<proteinExistence type="predicted"/>
<protein>
    <submittedName>
        <fullName evidence="2">Uncharacterized protein</fullName>
    </submittedName>
</protein>
<evidence type="ECO:0000313" key="2">
    <source>
        <dbReference type="EMBL" id="CAC5389945.1"/>
    </source>
</evidence>
<feature type="compositionally biased region" description="Polar residues" evidence="1">
    <location>
        <begin position="150"/>
        <end position="162"/>
    </location>
</feature>
<dbReference type="Proteomes" id="UP000507470">
    <property type="component" value="Unassembled WGS sequence"/>
</dbReference>
<gene>
    <name evidence="2" type="ORF">MCOR_25074</name>
</gene>
<feature type="compositionally biased region" description="Polar residues" evidence="1">
    <location>
        <begin position="52"/>
        <end position="61"/>
    </location>
</feature>
<feature type="compositionally biased region" description="Basic and acidic residues" evidence="1">
    <location>
        <begin position="17"/>
        <end position="31"/>
    </location>
</feature>